<evidence type="ECO:0000313" key="4">
    <source>
        <dbReference type="EMBL" id="MDH5823957.1"/>
    </source>
</evidence>
<dbReference type="PROSITE" id="PS00018">
    <property type="entry name" value="EF_HAND_1"/>
    <property type="match status" value="1"/>
</dbReference>
<comment type="caution">
    <text evidence="4">The sequence shown here is derived from an EMBL/GenBank/DDBJ whole genome shotgun (WGS) entry which is preliminary data.</text>
</comment>
<evidence type="ECO:0000313" key="5">
    <source>
        <dbReference type="Proteomes" id="UP001156940"/>
    </source>
</evidence>
<evidence type="ECO:0000259" key="3">
    <source>
        <dbReference type="PROSITE" id="PS50222"/>
    </source>
</evidence>
<feature type="chain" id="PRO_5046193586" description="EF-hand domain-containing protein" evidence="2">
    <location>
        <begin position="25"/>
        <end position="127"/>
    </location>
</feature>
<dbReference type="Proteomes" id="UP001156940">
    <property type="component" value="Unassembled WGS sequence"/>
</dbReference>
<gene>
    <name evidence="4" type="ORF">QFW77_13315</name>
</gene>
<keyword evidence="5" id="KW-1185">Reference proteome</keyword>
<dbReference type="Gene3D" id="1.10.238.10">
    <property type="entry name" value="EF-hand"/>
    <property type="match status" value="1"/>
</dbReference>
<accession>A0ABT6JBG7</accession>
<keyword evidence="2" id="KW-0732">Signal</keyword>
<name>A0ABT6JBG7_9GAMM</name>
<proteinExistence type="predicted"/>
<dbReference type="InterPro" id="IPR011992">
    <property type="entry name" value="EF-hand-dom_pair"/>
</dbReference>
<protein>
    <recommendedName>
        <fullName evidence="3">EF-hand domain-containing protein</fullName>
    </recommendedName>
</protein>
<sequence length="127" mass="13503">MNDSPARRLVLAALSLAMCGSAAAQVSTQPLPAPPAAEQPQRDSARQTGIVTFGQPGQQQYIVRSFEPDPGASDAYRISFEALDSDGDGFIGRAEAAAHPTLRREFAAVDVDGNGLLDRHELAGWIR</sequence>
<dbReference type="EMBL" id="JARXRM010000042">
    <property type="protein sequence ID" value="MDH5823957.1"/>
    <property type="molecule type" value="Genomic_DNA"/>
</dbReference>
<reference evidence="4 5" key="1">
    <citation type="submission" date="2023-04" db="EMBL/GenBank/DDBJ databases">
        <title>Luteimonas endophyticus RD2P54.</title>
        <authorList>
            <person name="Sun J.-Q."/>
        </authorList>
    </citation>
    <scope>NUCLEOTIDE SEQUENCE [LARGE SCALE GENOMIC DNA]</scope>
    <source>
        <strain evidence="4 5">RD2P54</strain>
    </source>
</reference>
<dbReference type="SUPFAM" id="SSF47473">
    <property type="entry name" value="EF-hand"/>
    <property type="match status" value="1"/>
</dbReference>
<dbReference type="InterPro" id="IPR018247">
    <property type="entry name" value="EF_Hand_1_Ca_BS"/>
</dbReference>
<evidence type="ECO:0000256" key="2">
    <source>
        <dbReference type="SAM" id="SignalP"/>
    </source>
</evidence>
<feature type="region of interest" description="Disordered" evidence="1">
    <location>
        <begin position="25"/>
        <end position="46"/>
    </location>
</feature>
<dbReference type="InterPro" id="IPR002048">
    <property type="entry name" value="EF_hand_dom"/>
</dbReference>
<dbReference type="Pfam" id="PF13202">
    <property type="entry name" value="EF-hand_5"/>
    <property type="match status" value="2"/>
</dbReference>
<dbReference type="RefSeq" id="WP_280575255.1">
    <property type="nucleotide sequence ID" value="NZ_JARXRM010000042.1"/>
</dbReference>
<feature type="domain" description="EF-hand" evidence="3">
    <location>
        <begin position="97"/>
        <end position="127"/>
    </location>
</feature>
<organism evidence="4 5">
    <name type="scientific">Luteimonas endophytica</name>
    <dbReference type="NCBI Taxonomy" id="3042023"/>
    <lineage>
        <taxon>Bacteria</taxon>
        <taxon>Pseudomonadati</taxon>
        <taxon>Pseudomonadota</taxon>
        <taxon>Gammaproteobacteria</taxon>
        <taxon>Lysobacterales</taxon>
        <taxon>Lysobacteraceae</taxon>
        <taxon>Luteimonas</taxon>
    </lineage>
</organism>
<evidence type="ECO:0000256" key="1">
    <source>
        <dbReference type="SAM" id="MobiDB-lite"/>
    </source>
</evidence>
<feature type="signal peptide" evidence="2">
    <location>
        <begin position="1"/>
        <end position="24"/>
    </location>
</feature>
<dbReference type="PROSITE" id="PS50222">
    <property type="entry name" value="EF_HAND_2"/>
    <property type="match status" value="1"/>
</dbReference>